<evidence type="ECO:0000256" key="10">
    <source>
        <dbReference type="ARBA" id="ARBA00022989"/>
    </source>
</evidence>
<evidence type="ECO:0000256" key="8">
    <source>
        <dbReference type="ARBA" id="ARBA00022967"/>
    </source>
</evidence>
<evidence type="ECO:0000256" key="16">
    <source>
        <dbReference type="RuleBase" id="RU003297"/>
    </source>
</evidence>
<reference evidence="20" key="2">
    <citation type="submission" date="2019-08" db="EMBL/GenBank/DDBJ databases">
        <title>Densely sampling genomes across the diversity of birds increases power of comparative genomics analyses.</title>
        <authorList>
            <consortium name="B10K project Consortium"/>
            <person name="Feng S."/>
            <person name="Stiller J."/>
            <person name="Andreu-Sanchez S."/>
            <person name="Margaryan A."/>
            <person name="Chen W."/>
            <person name="Paten B."/>
            <person name="Zhang G."/>
        </authorList>
    </citation>
    <scope>NUCLEOTIDE SEQUENCE</scope>
</reference>
<dbReference type="AlphaFoldDB" id="Q2KSZ6"/>
<feature type="transmembrane region" description="Helical" evidence="16">
    <location>
        <begin position="94"/>
        <end position="110"/>
    </location>
</feature>
<feature type="transmembrane region" description="Helical" evidence="16">
    <location>
        <begin position="228"/>
        <end position="250"/>
    </location>
</feature>
<dbReference type="EC" id="7.1.1.2" evidence="3 16"/>
<dbReference type="EMBL" id="MN356156">
    <property type="protein sequence ID" value="QOD95636.1"/>
    <property type="molecule type" value="Genomic_DNA"/>
</dbReference>
<comment type="similarity">
    <text evidence="2 16">Belongs to the complex I subunit 4 family.</text>
</comment>
<keyword evidence="5 16" id="KW-0813">Transport</keyword>
<protein>
    <recommendedName>
        <fullName evidence="4 16">NADH-ubiquinone oxidoreductase chain 4</fullName>
        <ecNumber evidence="3 16">7.1.1.2</ecNumber>
    </recommendedName>
</protein>
<keyword evidence="11 16" id="KW-0520">NAD</keyword>
<dbReference type="GO" id="GO:0048039">
    <property type="term" value="F:ubiquinone binding"/>
    <property type="evidence" value="ECO:0007669"/>
    <property type="project" value="TreeGrafter"/>
</dbReference>
<evidence type="ECO:0000259" key="17">
    <source>
        <dbReference type="Pfam" id="PF00361"/>
    </source>
</evidence>
<dbReference type="Pfam" id="PF01059">
    <property type="entry name" value="Oxidored_q5_N"/>
    <property type="match status" value="1"/>
</dbReference>
<evidence type="ECO:0000256" key="7">
    <source>
        <dbReference type="ARBA" id="ARBA00022692"/>
    </source>
</evidence>
<keyword evidence="12 16" id="KW-0830">Ubiquinone</keyword>
<feature type="transmembrane region" description="Helical" evidence="16">
    <location>
        <begin position="145"/>
        <end position="168"/>
    </location>
</feature>
<dbReference type="InterPro" id="IPR000260">
    <property type="entry name" value="NADH4_N"/>
</dbReference>
<evidence type="ECO:0000256" key="6">
    <source>
        <dbReference type="ARBA" id="ARBA00022660"/>
    </source>
</evidence>
<evidence type="ECO:0000256" key="2">
    <source>
        <dbReference type="ARBA" id="ARBA00009025"/>
    </source>
</evidence>
<feature type="transmembrane region" description="Helical" evidence="16">
    <location>
        <begin position="284"/>
        <end position="303"/>
    </location>
</feature>
<dbReference type="GO" id="GO:0008137">
    <property type="term" value="F:NADH dehydrogenase (ubiquinone) activity"/>
    <property type="evidence" value="ECO:0007669"/>
    <property type="project" value="UniProtKB-UniRule"/>
</dbReference>
<name>Q2KSZ6_9PASS</name>
<evidence type="ECO:0000256" key="3">
    <source>
        <dbReference type="ARBA" id="ARBA00012944"/>
    </source>
</evidence>
<keyword evidence="7 16" id="KW-0812">Transmembrane</keyword>
<evidence type="ECO:0000256" key="14">
    <source>
        <dbReference type="ARBA" id="ARBA00023136"/>
    </source>
</evidence>
<feature type="transmembrane region" description="Helical" evidence="16">
    <location>
        <begin position="309"/>
        <end position="329"/>
    </location>
</feature>
<feature type="domain" description="NADH:ubiquinone oxidoreductase chain 4 N-terminal" evidence="18">
    <location>
        <begin position="1"/>
        <end position="109"/>
    </location>
</feature>
<keyword evidence="14 16" id="KW-0472">Membrane</keyword>
<feature type="transmembrane region" description="Helical" evidence="16">
    <location>
        <begin position="341"/>
        <end position="361"/>
    </location>
</feature>
<proteinExistence type="inferred from homology"/>
<reference evidence="19" key="1">
    <citation type="journal article" date="2007" name="Mol. Phylogenet. Evol.">
        <title>Resolving the root of the avian mitogenomic tree by breaking up long branches.</title>
        <authorList>
            <person name="Slack K.E."/>
            <person name="Delsuc F."/>
            <person name="Mclenachan P.A."/>
            <person name="Arnason U."/>
            <person name="Penny D."/>
        </authorList>
    </citation>
    <scope>NUCLEOTIDE SEQUENCE</scope>
</reference>
<dbReference type="NCBIfam" id="TIGR01972">
    <property type="entry name" value="NDH_I_M"/>
    <property type="match status" value="1"/>
</dbReference>
<evidence type="ECO:0000313" key="19">
    <source>
        <dbReference type="EMBL" id="AAS17743.1"/>
    </source>
</evidence>
<dbReference type="GO" id="GO:0003954">
    <property type="term" value="F:NADH dehydrogenase activity"/>
    <property type="evidence" value="ECO:0007669"/>
    <property type="project" value="TreeGrafter"/>
</dbReference>
<comment type="function">
    <text evidence="16">Core subunit of the mitochondrial membrane respiratory chain NADH dehydrogenase (Complex I) which catalyzes electron transfer from NADH through the respiratory chain, using ubiquinone as an electron acceptor. Essential for the catalytic activity and assembly of complex I.</text>
</comment>
<dbReference type="InterPro" id="IPR001750">
    <property type="entry name" value="ND/Mrp_TM"/>
</dbReference>
<feature type="transmembrane region" description="Helical" evidence="16">
    <location>
        <begin position="193"/>
        <end position="216"/>
    </location>
</feature>
<gene>
    <name evidence="20" type="primary">ND4</name>
</gene>
<comment type="catalytic activity">
    <reaction evidence="15 16">
        <text>a ubiquinone + NADH + 5 H(+)(in) = a ubiquinol + NAD(+) + 4 H(+)(out)</text>
        <dbReference type="Rhea" id="RHEA:29091"/>
        <dbReference type="Rhea" id="RHEA-COMP:9565"/>
        <dbReference type="Rhea" id="RHEA-COMP:9566"/>
        <dbReference type="ChEBI" id="CHEBI:15378"/>
        <dbReference type="ChEBI" id="CHEBI:16389"/>
        <dbReference type="ChEBI" id="CHEBI:17976"/>
        <dbReference type="ChEBI" id="CHEBI:57540"/>
        <dbReference type="ChEBI" id="CHEBI:57945"/>
        <dbReference type="EC" id="7.1.1.2"/>
    </reaction>
</comment>
<keyword evidence="6 16" id="KW-0679">Respiratory chain</keyword>
<evidence type="ECO:0000256" key="1">
    <source>
        <dbReference type="ARBA" id="ARBA00004225"/>
    </source>
</evidence>
<organism evidence="19">
    <name type="scientific">Menura novaehollandiae</name>
    <name type="common">superb lyrebird</name>
    <dbReference type="NCBI Taxonomy" id="47692"/>
    <lineage>
        <taxon>Eukaryota</taxon>
        <taxon>Metazoa</taxon>
        <taxon>Chordata</taxon>
        <taxon>Craniata</taxon>
        <taxon>Vertebrata</taxon>
        <taxon>Euteleostomi</taxon>
        <taxon>Archelosauria</taxon>
        <taxon>Archosauria</taxon>
        <taxon>Dinosauria</taxon>
        <taxon>Saurischia</taxon>
        <taxon>Theropoda</taxon>
        <taxon>Coelurosauria</taxon>
        <taxon>Aves</taxon>
        <taxon>Neognathae</taxon>
        <taxon>Neoaves</taxon>
        <taxon>Telluraves</taxon>
        <taxon>Australaves</taxon>
        <taxon>Passeriformes</taxon>
        <taxon>Menuridae</taxon>
        <taxon>Menura</taxon>
    </lineage>
</organism>
<evidence type="ECO:0000256" key="4">
    <source>
        <dbReference type="ARBA" id="ARBA00021006"/>
    </source>
</evidence>
<keyword evidence="10 16" id="KW-1133">Transmembrane helix</keyword>
<keyword evidence="8" id="KW-1278">Translocase</keyword>
<dbReference type="GO" id="GO:0031966">
    <property type="term" value="C:mitochondrial membrane"/>
    <property type="evidence" value="ECO:0007669"/>
    <property type="project" value="UniProtKB-SubCell"/>
</dbReference>
<feature type="transmembrane region" description="Helical" evidence="16">
    <location>
        <begin position="116"/>
        <end position="133"/>
    </location>
</feature>
<sequence>MLKIIIPTITLLPLTILSPSKHLWTNTTTHSLLVAAISLQWLVPTYYPSKALTNWTSIDPISSPLLVLSCWLLPLMIMASQYHLQQEPTVRKRTFIATLILAQTSIILAFSASELMLFYIAFEATLIPTLILITRWGNQPERMTAGIYLLFYTLVSSLPLLIAILHLHNQMGTLYFPMLKLHHPTLTNSWTNIMSSMALLLAFMVKAPLYGLHLWLPKAHVEAPIAGSMLLAALLLKLGGYGIMRITILIDLTSNHLHYPFITLALWGALMTSAICLRQVDLKSLIAYSSVSHMGLVIAATMIQTQWAFSGAMILMISHGLTSSMLFCLANTNYERTHSRILLLTRGLQPLLPLMATWWLLANLTNMALPPTTNLMAELTIVVALFNWSSLTIILTGSAIVLTASYTLYMLLTTQRGPLPSHITSIQNSSTREHLLMALHMIPMALLILKPELISGIS</sequence>
<keyword evidence="9 16" id="KW-0249">Electron transport</keyword>
<dbReference type="CTD" id="4538"/>
<dbReference type="GO" id="GO:0042773">
    <property type="term" value="P:ATP synthesis coupled electron transport"/>
    <property type="evidence" value="ECO:0007669"/>
    <property type="project" value="InterPro"/>
</dbReference>
<dbReference type="InterPro" id="IPR003918">
    <property type="entry name" value="NADH_UbQ_OxRdtase"/>
</dbReference>
<evidence type="ECO:0000259" key="18">
    <source>
        <dbReference type="Pfam" id="PF01059"/>
    </source>
</evidence>
<evidence type="ECO:0000256" key="11">
    <source>
        <dbReference type="ARBA" id="ARBA00023027"/>
    </source>
</evidence>
<keyword evidence="13 16" id="KW-0496">Mitochondrion</keyword>
<dbReference type="Pfam" id="PF00361">
    <property type="entry name" value="Proton_antipo_M"/>
    <property type="match status" value="1"/>
</dbReference>
<geneLocation type="mitochondrion" evidence="19"/>
<dbReference type="PANTHER" id="PTHR43507:SF20">
    <property type="entry name" value="NADH-UBIQUINONE OXIDOREDUCTASE CHAIN 4"/>
    <property type="match status" value="1"/>
</dbReference>
<dbReference type="EMBL" id="AY542313">
    <property type="protein sequence ID" value="AAS17743.1"/>
    <property type="molecule type" value="Genomic_DNA"/>
</dbReference>
<dbReference type="InterPro" id="IPR010227">
    <property type="entry name" value="NADH_Q_OxRdtase_chainM/4"/>
</dbReference>
<comment type="subcellular location">
    <subcellularLocation>
        <location evidence="1 16">Mitochondrion membrane</location>
        <topology evidence="1 16">Multi-pass membrane protein</topology>
    </subcellularLocation>
</comment>
<dbReference type="PRINTS" id="PR01437">
    <property type="entry name" value="NUOXDRDTASE4"/>
</dbReference>
<dbReference type="PANTHER" id="PTHR43507">
    <property type="entry name" value="NADH-UBIQUINONE OXIDOREDUCTASE CHAIN 4"/>
    <property type="match status" value="1"/>
</dbReference>
<feature type="domain" description="NADH:quinone oxidoreductase/Mrp antiporter transmembrane" evidence="17">
    <location>
        <begin position="112"/>
        <end position="402"/>
    </location>
</feature>
<dbReference type="GO" id="GO:0015990">
    <property type="term" value="P:electron transport coupled proton transport"/>
    <property type="evidence" value="ECO:0007669"/>
    <property type="project" value="TreeGrafter"/>
</dbReference>
<evidence type="ECO:0000256" key="13">
    <source>
        <dbReference type="ARBA" id="ARBA00023128"/>
    </source>
</evidence>
<evidence type="ECO:0000256" key="12">
    <source>
        <dbReference type="ARBA" id="ARBA00023075"/>
    </source>
</evidence>
<accession>Q2KSZ6</accession>
<dbReference type="RefSeq" id="YP_514600.1">
    <property type="nucleotide sequence ID" value="NC_007883.1"/>
</dbReference>
<evidence type="ECO:0000256" key="15">
    <source>
        <dbReference type="ARBA" id="ARBA00049551"/>
    </source>
</evidence>
<feature type="transmembrane region" description="Helical" evidence="16">
    <location>
        <begin position="381"/>
        <end position="412"/>
    </location>
</feature>
<dbReference type="GeneID" id="3950781"/>
<feature type="transmembrane region" description="Helical" evidence="16">
    <location>
        <begin position="256"/>
        <end position="277"/>
    </location>
</feature>
<evidence type="ECO:0000313" key="20">
    <source>
        <dbReference type="EMBL" id="QOD95636.1"/>
    </source>
</evidence>
<evidence type="ECO:0000256" key="9">
    <source>
        <dbReference type="ARBA" id="ARBA00022982"/>
    </source>
</evidence>
<evidence type="ECO:0000256" key="5">
    <source>
        <dbReference type="ARBA" id="ARBA00022448"/>
    </source>
</evidence>